<evidence type="ECO:0000313" key="2">
    <source>
        <dbReference type="WBParaSite" id="nRc.2.0.1.t04429-RA"/>
    </source>
</evidence>
<sequence length="99" mass="11304">MYNQGGQLYFAVRRRRMPYGTTLSCYTSPHAPCGASNLYALWKKFSSKLSKGIMILNNMDNQPILVRGSKSHLTAYKVCCNDTIRCSKRNRSRSGQIYE</sequence>
<proteinExistence type="predicted"/>
<organism evidence="1 2">
    <name type="scientific">Romanomermis culicivorax</name>
    <name type="common">Nematode worm</name>
    <dbReference type="NCBI Taxonomy" id="13658"/>
    <lineage>
        <taxon>Eukaryota</taxon>
        <taxon>Metazoa</taxon>
        <taxon>Ecdysozoa</taxon>
        <taxon>Nematoda</taxon>
        <taxon>Enoplea</taxon>
        <taxon>Dorylaimia</taxon>
        <taxon>Mermithida</taxon>
        <taxon>Mermithoidea</taxon>
        <taxon>Mermithidae</taxon>
        <taxon>Romanomermis</taxon>
    </lineage>
</organism>
<dbReference type="Proteomes" id="UP000887565">
    <property type="component" value="Unplaced"/>
</dbReference>
<keyword evidence="1" id="KW-1185">Reference proteome</keyword>
<accession>A0A915HRR5</accession>
<protein>
    <submittedName>
        <fullName evidence="2">Uncharacterized protein</fullName>
    </submittedName>
</protein>
<dbReference type="AlphaFoldDB" id="A0A915HRR5"/>
<name>A0A915HRR5_ROMCU</name>
<reference evidence="2" key="1">
    <citation type="submission" date="2022-11" db="UniProtKB">
        <authorList>
            <consortium name="WormBaseParasite"/>
        </authorList>
    </citation>
    <scope>IDENTIFICATION</scope>
</reference>
<dbReference type="WBParaSite" id="nRc.2.0.1.t04429-RA">
    <property type="protein sequence ID" value="nRc.2.0.1.t04429-RA"/>
    <property type="gene ID" value="nRc.2.0.1.g04429"/>
</dbReference>
<evidence type="ECO:0000313" key="1">
    <source>
        <dbReference type="Proteomes" id="UP000887565"/>
    </source>
</evidence>